<evidence type="ECO:0000313" key="14">
    <source>
        <dbReference type="EMBL" id="RCH91310.1"/>
    </source>
</evidence>
<comment type="subcellular location">
    <subcellularLocation>
        <location evidence="9 10">Peroxisome membrane</location>
    </subcellularLocation>
</comment>
<keyword evidence="15" id="KW-1185">Reference proteome</keyword>
<sequence>DREKKIQFLEKKGLTKEEIEEAFKKTDNVVTPSDAEKPNVPTRQPYQVVYYSTEATPIRMTIQQLMKCALIVGLSSVGIVSILLRVVKQYMSKVFGSIAKYQSSRYKDRIQLLKRLEGKLKEQDTDYTGLIKEQSNLSDRLSQLTSLIRVKQHTGHSALKTAVDSLHYAFTNLPQGGYYSYGGGIGGFVPSYASRTGGEDPDVQSLKSEIRSFKGTLLSRRNFPTITTSQWTRPEAQQTPSSQADIYHPRRRRSFRSELPSGFEGKS</sequence>
<keyword evidence="2 10" id="KW-0813">Transport</keyword>
<feature type="compositionally biased region" description="Polar residues" evidence="11">
    <location>
        <begin position="225"/>
        <end position="244"/>
    </location>
</feature>
<dbReference type="PANTHER" id="PTHR23058">
    <property type="entry name" value="PEROXISOMAL MEMBRANE PROTEIN PEX14"/>
    <property type="match status" value="1"/>
</dbReference>
<evidence type="ECO:0000256" key="2">
    <source>
        <dbReference type="ARBA" id="ARBA00022448"/>
    </source>
</evidence>
<evidence type="ECO:0000256" key="11">
    <source>
        <dbReference type="SAM" id="MobiDB-lite"/>
    </source>
</evidence>
<keyword evidence="5 10" id="KW-0472">Membrane</keyword>
<organism evidence="14 15">
    <name type="scientific">Rhizopus stolonifer</name>
    <name type="common">Rhizopus nigricans</name>
    <dbReference type="NCBI Taxonomy" id="4846"/>
    <lineage>
        <taxon>Eukaryota</taxon>
        <taxon>Fungi</taxon>
        <taxon>Fungi incertae sedis</taxon>
        <taxon>Mucoromycota</taxon>
        <taxon>Mucoromycotina</taxon>
        <taxon>Mucoromycetes</taxon>
        <taxon>Mucorales</taxon>
        <taxon>Mucorineae</taxon>
        <taxon>Rhizopodaceae</taxon>
        <taxon>Rhizopus</taxon>
    </lineage>
</organism>
<evidence type="ECO:0000256" key="9">
    <source>
        <dbReference type="ARBA" id="ARBA00046271"/>
    </source>
</evidence>
<evidence type="ECO:0000256" key="4">
    <source>
        <dbReference type="ARBA" id="ARBA00023010"/>
    </source>
</evidence>
<keyword evidence="12" id="KW-0812">Transmembrane</keyword>
<evidence type="ECO:0000256" key="3">
    <source>
        <dbReference type="ARBA" id="ARBA00022927"/>
    </source>
</evidence>
<dbReference type="InterPro" id="IPR025655">
    <property type="entry name" value="PEX14"/>
</dbReference>
<comment type="caution">
    <text evidence="14">The sequence shown here is derived from an EMBL/GenBank/DDBJ whole genome shotgun (WGS) entry which is preliminary data.</text>
</comment>
<name>A0A367JMX7_RHIST</name>
<evidence type="ECO:0000256" key="5">
    <source>
        <dbReference type="ARBA" id="ARBA00023136"/>
    </source>
</evidence>
<dbReference type="Proteomes" id="UP000253551">
    <property type="component" value="Unassembled WGS sequence"/>
</dbReference>
<keyword evidence="12" id="KW-1133">Transmembrane helix</keyword>
<proteinExistence type="inferred from homology"/>
<comment type="function">
    <text evidence="10">Component of the PEX13-PEX14 docking complex, a translocon channel that specifically mediates the import of peroxisomal cargo proteins bound to PEX5 receptor. The PEX13-PEX14 docking complex forms a large import pore which can be opened to a diameter of about 9 nm. Mechanistically, PEX5 receptor along with cargo proteins associates with the PEX14 subunit of the PEX13-PEX14 docking complex in the cytosol, leading to the insertion of the receptor into the organelle membrane with the concomitant translocation of the cargo into the peroxisome matrix.</text>
</comment>
<evidence type="ECO:0000256" key="7">
    <source>
        <dbReference type="ARBA" id="ARBA00029502"/>
    </source>
</evidence>
<dbReference type="OrthoDB" id="441517at2759"/>
<dbReference type="InterPro" id="IPR036388">
    <property type="entry name" value="WH-like_DNA-bd_sf"/>
</dbReference>
<evidence type="ECO:0000256" key="8">
    <source>
        <dbReference type="ARBA" id="ARBA00029691"/>
    </source>
</evidence>
<dbReference type="GO" id="GO:0016560">
    <property type="term" value="P:protein import into peroxisome matrix, docking"/>
    <property type="evidence" value="ECO:0007669"/>
    <property type="project" value="UniProtKB-UniRule"/>
</dbReference>
<feature type="non-terminal residue" evidence="14">
    <location>
        <position position="1"/>
    </location>
</feature>
<dbReference type="GO" id="GO:0005778">
    <property type="term" value="C:peroxisomal membrane"/>
    <property type="evidence" value="ECO:0007669"/>
    <property type="project" value="UniProtKB-SubCell"/>
</dbReference>
<protein>
    <recommendedName>
        <fullName evidence="7 10">Peroxisomal membrane protein PEX14</fullName>
    </recommendedName>
    <alternativeName>
        <fullName evidence="8 10">Peroxin-14</fullName>
    </alternativeName>
</protein>
<dbReference type="GO" id="GO:0005102">
    <property type="term" value="F:signaling receptor binding"/>
    <property type="evidence" value="ECO:0007669"/>
    <property type="project" value="TreeGrafter"/>
</dbReference>
<evidence type="ECO:0000256" key="1">
    <source>
        <dbReference type="ARBA" id="ARBA00005443"/>
    </source>
</evidence>
<dbReference type="PANTHER" id="PTHR23058:SF0">
    <property type="entry name" value="PEROXISOMAL MEMBRANE PROTEIN PEX14"/>
    <property type="match status" value="1"/>
</dbReference>
<comment type="similarity">
    <text evidence="1 10">Belongs to the peroxin-14 family.</text>
</comment>
<feature type="domain" description="Peroxisome membrane anchor protein Pex14p N-terminal" evidence="13">
    <location>
        <begin position="2"/>
        <end position="25"/>
    </location>
</feature>
<evidence type="ECO:0000259" key="13">
    <source>
        <dbReference type="Pfam" id="PF04695"/>
    </source>
</evidence>
<keyword evidence="4" id="KW-0811">Translocation</keyword>
<reference evidence="14 15" key="1">
    <citation type="journal article" date="2018" name="G3 (Bethesda)">
        <title>Phylogenetic and Phylogenomic Definition of Rhizopus Species.</title>
        <authorList>
            <person name="Gryganskyi A.P."/>
            <person name="Golan J."/>
            <person name="Dolatabadi S."/>
            <person name="Mondo S."/>
            <person name="Robb S."/>
            <person name="Idnurm A."/>
            <person name="Muszewska A."/>
            <person name="Steczkiewicz K."/>
            <person name="Masonjones S."/>
            <person name="Liao H.L."/>
            <person name="Gajdeczka M.T."/>
            <person name="Anike F."/>
            <person name="Vuek A."/>
            <person name="Anishchenko I.M."/>
            <person name="Voigt K."/>
            <person name="de Hoog G.S."/>
            <person name="Smith M.E."/>
            <person name="Heitman J."/>
            <person name="Vilgalys R."/>
            <person name="Stajich J.E."/>
        </authorList>
    </citation>
    <scope>NUCLEOTIDE SEQUENCE [LARGE SCALE GENOMIC DNA]</scope>
    <source>
        <strain evidence="14 15">LSU 92-RS-03</strain>
    </source>
</reference>
<keyword evidence="3 10" id="KW-0653">Protein transport</keyword>
<feature type="transmembrane region" description="Helical" evidence="12">
    <location>
        <begin position="68"/>
        <end position="87"/>
    </location>
</feature>
<accession>A0A367JMX7</accession>
<evidence type="ECO:0000256" key="10">
    <source>
        <dbReference type="RuleBase" id="RU367032"/>
    </source>
</evidence>
<dbReference type="EMBL" id="PJQM01003012">
    <property type="protein sequence ID" value="RCH91310.1"/>
    <property type="molecule type" value="Genomic_DNA"/>
</dbReference>
<evidence type="ECO:0000313" key="15">
    <source>
        <dbReference type="Proteomes" id="UP000253551"/>
    </source>
</evidence>
<dbReference type="STRING" id="4846.A0A367JMX7"/>
<dbReference type="GO" id="GO:1990429">
    <property type="term" value="C:peroxisomal importomer complex"/>
    <property type="evidence" value="ECO:0007669"/>
    <property type="project" value="TreeGrafter"/>
</dbReference>
<evidence type="ECO:0000256" key="6">
    <source>
        <dbReference type="ARBA" id="ARBA00023140"/>
    </source>
</evidence>
<gene>
    <name evidence="14" type="ORF">CU098_010281</name>
</gene>
<evidence type="ECO:0000256" key="12">
    <source>
        <dbReference type="SAM" id="Phobius"/>
    </source>
</evidence>
<feature type="region of interest" description="Disordered" evidence="11">
    <location>
        <begin position="225"/>
        <end position="267"/>
    </location>
</feature>
<dbReference type="AlphaFoldDB" id="A0A367JMX7"/>
<dbReference type="Pfam" id="PF04695">
    <property type="entry name" value="Pex14_N"/>
    <property type="match status" value="1"/>
</dbReference>
<dbReference type="Gene3D" id="1.10.10.10">
    <property type="entry name" value="Winged helix-like DNA-binding domain superfamily/Winged helix DNA-binding domain"/>
    <property type="match status" value="1"/>
</dbReference>
<keyword evidence="6 10" id="KW-0576">Peroxisome</keyword>
<dbReference type="InterPro" id="IPR006785">
    <property type="entry name" value="Pex14_N"/>
</dbReference>